<evidence type="ECO:0000313" key="2">
    <source>
        <dbReference type="EMBL" id="KAI6297820.1"/>
    </source>
</evidence>
<keyword evidence="3" id="KW-1185">Reference proteome</keyword>
<evidence type="ECO:0000313" key="3">
    <source>
        <dbReference type="Proteomes" id="UP001059893"/>
    </source>
</evidence>
<accession>A0ABQ8NL11</accession>
<protein>
    <submittedName>
        <fullName evidence="2">Uncharacterized protein</fullName>
    </submittedName>
</protein>
<gene>
    <name evidence="2" type="ORF">MCOR33_005913</name>
</gene>
<comment type="caution">
    <text evidence="2">The sequence shown here is derived from an EMBL/GenBank/DDBJ whole genome shotgun (WGS) entry which is preliminary data.</text>
</comment>
<reference evidence="2" key="1">
    <citation type="submission" date="2021-01" db="EMBL/GenBank/DDBJ databases">
        <title>Deciphering the adaptive evolutionary patterns associated with biogeogrpahic diversity in the finger millet blast pathogen Magnaporthe oryzae in Eastern Africa.</title>
        <authorList>
            <person name="Onyema G."/>
            <person name="Shittu T.A."/>
            <person name="Dodsworth S."/>
            <person name="Devilliers S."/>
            <person name="Muthumeenakshi S."/>
            <person name="Sreenivasaprasad S."/>
        </authorList>
    </citation>
    <scope>NUCLEOTIDE SEQUENCE</scope>
    <source>
        <strain evidence="2">D15/s37</strain>
    </source>
</reference>
<dbReference type="Proteomes" id="UP001059893">
    <property type="component" value="Unassembled WGS sequence"/>
</dbReference>
<feature type="region of interest" description="Disordered" evidence="1">
    <location>
        <begin position="1"/>
        <end position="20"/>
    </location>
</feature>
<evidence type="ECO:0000256" key="1">
    <source>
        <dbReference type="SAM" id="MobiDB-lite"/>
    </source>
</evidence>
<dbReference type="EMBL" id="JABSND010000103">
    <property type="protein sequence ID" value="KAI6297820.1"/>
    <property type="molecule type" value="Genomic_DNA"/>
</dbReference>
<name>A0ABQ8NL11_PYRGI</name>
<proteinExistence type="predicted"/>
<sequence length="109" mass="12602">MSLFGKNLWSEGHSSASSPRVEYSGRQWTALDKIEDNLVWMRRCLVTSRCERVKPRTGRNSDAVLPLPRWPVTSVAATLGRMQHWLIYDQSPEHFNKTVNDSFCRNHLS</sequence>
<organism evidence="2 3">
    <name type="scientific">Pyricularia grisea</name>
    <name type="common">Crabgrass-specific blast fungus</name>
    <name type="synonym">Magnaporthe grisea</name>
    <dbReference type="NCBI Taxonomy" id="148305"/>
    <lineage>
        <taxon>Eukaryota</taxon>
        <taxon>Fungi</taxon>
        <taxon>Dikarya</taxon>
        <taxon>Ascomycota</taxon>
        <taxon>Pezizomycotina</taxon>
        <taxon>Sordariomycetes</taxon>
        <taxon>Sordariomycetidae</taxon>
        <taxon>Magnaporthales</taxon>
        <taxon>Pyriculariaceae</taxon>
        <taxon>Pyricularia</taxon>
    </lineage>
</organism>